<dbReference type="AlphaFoldDB" id="A0AA96GR28"/>
<accession>A0AA96GR28</accession>
<reference evidence="3 4" key="1">
    <citation type="submission" date="2023-01" db="EMBL/GenBank/DDBJ databases">
        <title>Cultivation and genomic characterization of new, ubiquitous marine nitrite-oxidizing bacteria from the Nitrospirales.</title>
        <authorList>
            <person name="Mueller A.J."/>
            <person name="Daebeler A."/>
            <person name="Herbold C.W."/>
            <person name="Kirkegaard R.H."/>
            <person name="Daims H."/>
        </authorList>
    </citation>
    <scope>NUCLEOTIDE SEQUENCE [LARGE SCALE GENOMIC DNA]</scope>
    <source>
        <strain evidence="3 4">DK</strain>
    </source>
</reference>
<dbReference type="PANTHER" id="PTHR43080">
    <property type="entry name" value="CBS DOMAIN-CONTAINING PROTEIN CBSX3, MITOCHONDRIAL"/>
    <property type="match status" value="1"/>
</dbReference>
<dbReference type="InterPro" id="IPR000644">
    <property type="entry name" value="CBS_dom"/>
</dbReference>
<dbReference type="InterPro" id="IPR046342">
    <property type="entry name" value="CBS_dom_sf"/>
</dbReference>
<gene>
    <name evidence="3" type="ORF">PQG83_02145</name>
</gene>
<evidence type="ECO:0000256" key="1">
    <source>
        <dbReference type="ARBA" id="ARBA00023122"/>
    </source>
</evidence>
<evidence type="ECO:0000259" key="2">
    <source>
        <dbReference type="SMART" id="SM00116"/>
    </source>
</evidence>
<feature type="domain" description="CBS" evidence="2">
    <location>
        <begin position="10"/>
        <end position="57"/>
    </location>
</feature>
<evidence type="ECO:0000313" key="4">
    <source>
        <dbReference type="Proteomes" id="UP001302494"/>
    </source>
</evidence>
<dbReference type="RefSeq" id="WP_312746246.1">
    <property type="nucleotide sequence ID" value="NZ_CP116968.1"/>
</dbReference>
<dbReference type="Pfam" id="PF00571">
    <property type="entry name" value="CBS"/>
    <property type="match status" value="2"/>
</dbReference>
<keyword evidence="1" id="KW-0129">CBS domain</keyword>
<dbReference type="PANTHER" id="PTHR43080:SF2">
    <property type="entry name" value="CBS DOMAIN-CONTAINING PROTEIN"/>
    <property type="match status" value="1"/>
</dbReference>
<proteinExistence type="predicted"/>
<keyword evidence="4" id="KW-1185">Reference proteome</keyword>
<evidence type="ECO:0000313" key="3">
    <source>
        <dbReference type="EMBL" id="WNM62569.1"/>
    </source>
</evidence>
<dbReference type="EMBL" id="CP116968">
    <property type="protein sequence ID" value="WNM62569.1"/>
    <property type="molecule type" value="Genomic_DNA"/>
</dbReference>
<protein>
    <submittedName>
        <fullName evidence="3">CBS domain-containing protein</fullName>
    </submittedName>
</protein>
<dbReference type="SMART" id="SM00116">
    <property type="entry name" value="CBS"/>
    <property type="match status" value="2"/>
</dbReference>
<dbReference type="KEGG" id="nneo:PQG83_02145"/>
<dbReference type="Proteomes" id="UP001302494">
    <property type="component" value="Chromosome"/>
</dbReference>
<feature type="domain" description="CBS" evidence="2">
    <location>
        <begin position="75"/>
        <end position="123"/>
    </location>
</feature>
<sequence>MIVKDIMTPVAEVLNGYEYLDRAVLSMKRLGLSRLPVVDHNRIVGILTHQNIDIESTLGGWDLTETQVRNAMMAGDMTCSEYLTVDEMTRLLKRMQKSCLVVLNNEGHAVGIVSEENISGSSV</sequence>
<dbReference type="InterPro" id="IPR051257">
    <property type="entry name" value="Diverse_CBS-Domain"/>
</dbReference>
<dbReference type="Gene3D" id="3.10.580.10">
    <property type="entry name" value="CBS-domain"/>
    <property type="match status" value="1"/>
</dbReference>
<organism evidence="3 4">
    <name type="scientific">Candidatus Nitrospira neomarina</name>
    <dbReference type="NCBI Taxonomy" id="3020899"/>
    <lineage>
        <taxon>Bacteria</taxon>
        <taxon>Pseudomonadati</taxon>
        <taxon>Nitrospirota</taxon>
        <taxon>Nitrospiria</taxon>
        <taxon>Nitrospirales</taxon>
        <taxon>Nitrospiraceae</taxon>
        <taxon>Nitrospira</taxon>
    </lineage>
</organism>
<name>A0AA96GR28_9BACT</name>
<dbReference type="SUPFAM" id="SSF54631">
    <property type="entry name" value="CBS-domain pair"/>
    <property type="match status" value="1"/>
</dbReference>